<dbReference type="GeneTree" id="ENSGT00990000204179"/>
<dbReference type="InterPro" id="IPR013783">
    <property type="entry name" value="Ig-like_fold"/>
</dbReference>
<protein>
    <recommendedName>
        <fullName evidence="4">Ig-like domain-containing protein</fullName>
    </recommendedName>
</protein>
<proteinExistence type="predicted"/>
<dbReference type="InterPro" id="IPR036179">
    <property type="entry name" value="Ig-like_dom_sf"/>
</dbReference>
<keyword evidence="6" id="KW-1185">Reference proteome</keyword>
<evidence type="ECO:0000259" key="4">
    <source>
        <dbReference type="PROSITE" id="PS50835"/>
    </source>
</evidence>
<reference evidence="5" key="3">
    <citation type="submission" date="2025-09" db="UniProtKB">
        <authorList>
            <consortium name="Ensembl"/>
        </authorList>
    </citation>
    <scope>IDENTIFICATION</scope>
</reference>
<dbReference type="Pfam" id="PF07686">
    <property type="entry name" value="V-set"/>
    <property type="match status" value="1"/>
</dbReference>
<evidence type="ECO:0000256" key="3">
    <source>
        <dbReference type="ARBA" id="ARBA00023136"/>
    </source>
</evidence>
<dbReference type="PROSITE" id="PS50835">
    <property type="entry name" value="IG_LIKE"/>
    <property type="match status" value="1"/>
</dbReference>
<feature type="domain" description="Ig-like" evidence="4">
    <location>
        <begin position="1"/>
        <end position="75"/>
    </location>
</feature>
<dbReference type="GO" id="GO:0004888">
    <property type="term" value="F:transmembrane signaling receptor activity"/>
    <property type="evidence" value="ECO:0007669"/>
    <property type="project" value="TreeGrafter"/>
</dbReference>
<dbReference type="AlphaFoldDB" id="A0A4W5LL47"/>
<dbReference type="PANTHER" id="PTHR11860:SF87">
    <property type="entry name" value="CMRF35-LIKE MOLECULE 8"/>
    <property type="match status" value="1"/>
</dbReference>
<evidence type="ECO:0000313" key="6">
    <source>
        <dbReference type="Proteomes" id="UP000314982"/>
    </source>
</evidence>
<organism evidence="5 6">
    <name type="scientific">Hucho hucho</name>
    <name type="common">huchen</name>
    <dbReference type="NCBI Taxonomy" id="62062"/>
    <lineage>
        <taxon>Eukaryota</taxon>
        <taxon>Metazoa</taxon>
        <taxon>Chordata</taxon>
        <taxon>Craniata</taxon>
        <taxon>Vertebrata</taxon>
        <taxon>Euteleostomi</taxon>
        <taxon>Actinopterygii</taxon>
        <taxon>Neopterygii</taxon>
        <taxon>Teleostei</taxon>
        <taxon>Protacanthopterygii</taxon>
        <taxon>Salmoniformes</taxon>
        <taxon>Salmonidae</taxon>
        <taxon>Salmoninae</taxon>
        <taxon>Hucho</taxon>
    </lineage>
</organism>
<dbReference type="Gene3D" id="2.60.40.10">
    <property type="entry name" value="Immunoglobulins"/>
    <property type="match status" value="1"/>
</dbReference>
<accession>A0A4W5LL47</accession>
<comment type="subcellular location">
    <subcellularLocation>
        <location evidence="1">Membrane</location>
    </subcellularLocation>
</comment>
<dbReference type="STRING" id="62062.ENSHHUP00000026612"/>
<dbReference type="Ensembl" id="ENSHHUT00000027662.1">
    <property type="protein sequence ID" value="ENSHHUP00000026612.1"/>
    <property type="gene ID" value="ENSHHUG00000016860.1"/>
</dbReference>
<dbReference type="SUPFAM" id="SSF48726">
    <property type="entry name" value="Immunoglobulin"/>
    <property type="match status" value="1"/>
</dbReference>
<keyword evidence="2" id="KW-0812">Transmembrane</keyword>
<evidence type="ECO:0000256" key="1">
    <source>
        <dbReference type="ARBA" id="ARBA00004370"/>
    </source>
</evidence>
<keyword evidence="3" id="KW-0472">Membrane</keyword>
<name>A0A4W5LL47_9TELE</name>
<dbReference type="InterPro" id="IPR007110">
    <property type="entry name" value="Ig-like_dom"/>
</dbReference>
<sequence>CVVESAGINVKDVVGGQVKIKSSHTWKERYTIDDLRNGVFHVTIKNLMKTDSGTYWCGVGRFGPDTYQEVHLTVTDGDLMFSGVGLGVLMFSGVGLGVLGDLMFSGVGLGVLGDLMFSGSTDRDRRPTASKHSARLLVPDYMTTKQDPDTGTIANPIYATATNQNPDTACEVTTIYSTATNPCPDDIHFNVGPSSEVPDSVTYATVNFPRDPA</sequence>
<dbReference type="PANTHER" id="PTHR11860">
    <property type="entry name" value="POLYMERIC-IMMUNOGLOBULIN RECEPTOR"/>
    <property type="match status" value="1"/>
</dbReference>
<dbReference type="InterPro" id="IPR013106">
    <property type="entry name" value="Ig_V-set"/>
</dbReference>
<evidence type="ECO:0000256" key="2">
    <source>
        <dbReference type="ARBA" id="ARBA00022692"/>
    </source>
</evidence>
<evidence type="ECO:0000313" key="5">
    <source>
        <dbReference type="Ensembl" id="ENSHHUP00000026612.1"/>
    </source>
</evidence>
<reference evidence="5" key="2">
    <citation type="submission" date="2025-08" db="UniProtKB">
        <authorList>
            <consortium name="Ensembl"/>
        </authorList>
    </citation>
    <scope>IDENTIFICATION</scope>
</reference>
<dbReference type="Proteomes" id="UP000314982">
    <property type="component" value="Unassembled WGS sequence"/>
</dbReference>
<dbReference type="InterPro" id="IPR050671">
    <property type="entry name" value="CD300_family_receptors"/>
</dbReference>
<reference evidence="6" key="1">
    <citation type="submission" date="2018-06" db="EMBL/GenBank/DDBJ databases">
        <title>Genome assembly of Danube salmon.</title>
        <authorList>
            <person name="Macqueen D.J."/>
            <person name="Gundappa M.K."/>
        </authorList>
    </citation>
    <scope>NUCLEOTIDE SEQUENCE [LARGE SCALE GENOMIC DNA]</scope>
</reference>
<dbReference type="GO" id="GO:0005886">
    <property type="term" value="C:plasma membrane"/>
    <property type="evidence" value="ECO:0007669"/>
    <property type="project" value="TreeGrafter"/>
</dbReference>